<comment type="caution">
    <text evidence="2">The sequence shown here is derived from an EMBL/GenBank/DDBJ whole genome shotgun (WGS) entry which is preliminary data.</text>
</comment>
<proteinExistence type="predicted"/>
<evidence type="ECO:0000313" key="3">
    <source>
        <dbReference type="Proteomes" id="UP001199106"/>
    </source>
</evidence>
<dbReference type="Proteomes" id="UP001199106">
    <property type="component" value="Unassembled WGS sequence"/>
</dbReference>
<evidence type="ECO:0000256" key="1">
    <source>
        <dbReference type="SAM" id="MobiDB-lite"/>
    </source>
</evidence>
<protein>
    <submittedName>
        <fullName evidence="2">Uncharacterized protein</fullName>
    </submittedName>
</protein>
<keyword evidence="3" id="KW-1185">Reference proteome</keyword>
<feature type="compositionally biased region" description="Polar residues" evidence="1">
    <location>
        <begin position="38"/>
        <end position="59"/>
    </location>
</feature>
<dbReference type="AlphaFoldDB" id="A0AAD4FGB5"/>
<accession>A0AAD4FGB5</accession>
<reference evidence="2" key="1">
    <citation type="submission" date="2021-07" db="EMBL/GenBank/DDBJ databases">
        <title>Genome Resource of American Ginseng Black Spot Pathogen Alternaria panax.</title>
        <authorList>
            <person name="Qiu C."/>
            <person name="Wang W."/>
            <person name="Liu Z."/>
        </authorList>
    </citation>
    <scope>NUCLEOTIDE SEQUENCE</scope>
    <source>
        <strain evidence="2">BNCC115425</strain>
    </source>
</reference>
<feature type="region of interest" description="Disordered" evidence="1">
    <location>
        <begin position="1"/>
        <end position="60"/>
    </location>
</feature>
<organism evidence="2 3">
    <name type="scientific">Alternaria panax</name>
    <dbReference type="NCBI Taxonomy" id="48097"/>
    <lineage>
        <taxon>Eukaryota</taxon>
        <taxon>Fungi</taxon>
        <taxon>Dikarya</taxon>
        <taxon>Ascomycota</taxon>
        <taxon>Pezizomycotina</taxon>
        <taxon>Dothideomycetes</taxon>
        <taxon>Pleosporomycetidae</taxon>
        <taxon>Pleosporales</taxon>
        <taxon>Pleosporineae</taxon>
        <taxon>Pleosporaceae</taxon>
        <taxon>Alternaria</taxon>
        <taxon>Alternaria sect. Panax</taxon>
    </lineage>
</organism>
<dbReference type="EMBL" id="JAANER010000005">
    <property type="protein sequence ID" value="KAG9189550.1"/>
    <property type="molecule type" value="Genomic_DNA"/>
</dbReference>
<name>A0AAD4FGB5_9PLEO</name>
<gene>
    <name evidence="2" type="ORF">G6011_06418</name>
</gene>
<sequence length="184" mass="20320">MLSKKNKGNFLDDTSEPSEQADTHLTIGGPLEDVLRRNNATGHQPTPRLWSQFSSSNSDIVGREPEVEGEEAVAVASRGVIELANTPAGTPIFHITAPYPSNPIELERDNYNAHLQVPFMHTARRHAHSDFGDDSTVIGDKAEVETLRSDLSFPDTDSDSASYDEAKWKPMDNKVVGLLGRHWE</sequence>
<evidence type="ECO:0000313" key="2">
    <source>
        <dbReference type="EMBL" id="KAG9189550.1"/>
    </source>
</evidence>